<keyword evidence="6" id="KW-0472">Membrane</keyword>
<proteinExistence type="inferred from homology"/>
<evidence type="ECO:0000256" key="6">
    <source>
        <dbReference type="ARBA" id="ARBA00023136"/>
    </source>
</evidence>
<keyword evidence="8" id="KW-0175">Coiled coil</keyword>
<dbReference type="GO" id="GO:1990281">
    <property type="term" value="C:efflux pump complex"/>
    <property type="evidence" value="ECO:0007669"/>
    <property type="project" value="TreeGrafter"/>
</dbReference>
<dbReference type="AlphaFoldDB" id="A0AAU7J9G2"/>
<evidence type="ECO:0000256" key="4">
    <source>
        <dbReference type="ARBA" id="ARBA00022452"/>
    </source>
</evidence>
<dbReference type="GO" id="GO:0015562">
    <property type="term" value="F:efflux transmembrane transporter activity"/>
    <property type="evidence" value="ECO:0007669"/>
    <property type="project" value="InterPro"/>
</dbReference>
<dbReference type="SUPFAM" id="SSF56954">
    <property type="entry name" value="Outer membrane efflux proteins (OEP)"/>
    <property type="match status" value="1"/>
</dbReference>
<dbReference type="GO" id="GO:0009279">
    <property type="term" value="C:cell outer membrane"/>
    <property type="evidence" value="ECO:0007669"/>
    <property type="project" value="UniProtKB-SubCell"/>
</dbReference>
<evidence type="ECO:0000256" key="7">
    <source>
        <dbReference type="ARBA" id="ARBA00023237"/>
    </source>
</evidence>
<accession>A0AAU7J9G2</accession>
<name>A0AAU7J9G2_9HYPH</name>
<keyword evidence="4" id="KW-1134">Transmembrane beta strand</keyword>
<dbReference type="EMBL" id="CP157484">
    <property type="protein sequence ID" value="XBO36784.1"/>
    <property type="molecule type" value="Genomic_DNA"/>
</dbReference>
<dbReference type="GO" id="GO:0015288">
    <property type="term" value="F:porin activity"/>
    <property type="evidence" value="ECO:0007669"/>
    <property type="project" value="TreeGrafter"/>
</dbReference>
<dbReference type="InterPro" id="IPR010130">
    <property type="entry name" value="T1SS_OMP_TolC"/>
</dbReference>
<keyword evidence="3" id="KW-0813">Transport</keyword>
<evidence type="ECO:0000256" key="1">
    <source>
        <dbReference type="ARBA" id="ARBA00004442"/>
    </source>
</evidence>
<keyword evidence="5" id="KW-0812">Transmembrane</keyword>
<sequence length="430" mass="46768">MESALARAYNANPQLNAQRAAVRAVDENVNQALSGYRPKIAASADAGYTVQDLTTPQGSANEKFFPRGVGVQLNQTVFNGFRTGNSVRRADANVLAAREQLRSTEQSVLLDGATAYMDVLRDTAILNLRNNNIDVLDEQLRQTRDRFNVGEVTRTDVAQAEARLAAARSDASSAAGNLKASLSRYRQVIGVEARQLAPAKPIEANLPRTLDAAVALSQSAHPSIQSALHSVDAAALLVKVTEGELAPSLSVQGTVTHRWEYQSSRSELNTASVTGTLSVPIYEGGEVYSRVRQAKETLGQRRIEADQVRDSVRQSVVSAWAALDSTKERITASQAQIQAAEVALNGVREEAKVGQRTTLDVLNAQQELLTARVSLITAQRDRVVASYNLQSALGRLSSNQLRLATQEYKPSVHYEQVRDKWIGLRNPDGR</sequence>
<evidence type="ECO:0000256" key="3">
    <source>
        <dbReference type="ARBA" id="ARBA00022448"/>
    </source>
</evidence>
<evidence type="ECO:0000256" key="5">
    <source>
        <dbReference type="ARBA" id="ARBA00022692"/>
    </source>
</evidence>
<comment type="similarity">
    <text evidence="2">Belongs to the outer membrane factor (OMF) (TC 1.B.17) family.</text>
</comment>
<dbReference type="RefSeq" id="WP_406853599.1">
    <property type="nucleotide sequence ID" value="NZ_CP157484.1"/>
</dbReference>
<feature type="coiled-coil region" evidence="8">
    <location>
        <begin position="323"/>
        <end position="350"/>
    </location>
</feature>
<reference evidence="9" key="1">
    <citation type="submission" date="2024-05" db="EMBL/GenBank/DDBJ databases">
        <authorList>
            <person name="Kim S."/>
            <person name="Heo J."/>
            <person name="Choi H."/>
            <person name="Choi Y."/>
            <person name="Kwon S.-W."/>
            <person name="Kim Y."/>
        </authorList>
    </citation>
    <scope>NUCLEOTIDE SEQUENCE</scope>
    <source>
        <strain evidence="9">KACC 23698</strain>
    </source>
</reference>
<dbReference type="Gene3D" id="1.20.1600.10">
    <property type="entry name" value="Outer membrane efflux proteins (OEP)"/>
    <property type="match status" value="1"/>
</dbReference>
<keyword evidence="7" id="KW-0998">Cell outer membrane</keyword>
<organism evidence="9">
    <name type="scientific">Alsobacter sp. KACC 23698</name>
    <dbReference type="NCBI Taxonomy" id="3149229"/>
    <lineage>
        <taxon>Bacteria</taxon>
        <taxon>Pseudomonadati</taxon>
        <taxon>Pseudomonadota</taxon>
        <taxon>Alphaproteobacteria</taxon>
        <taxon>Hyphomicrobiales</taxon>
        <taxon>Alsobacteraceae</taxon>
        <taxon>Alsobacter</taxon>
    </lineage>
</organism>
<dbReference type="NCBIfam" id="TIGR01844">
    <property type="entry name" value="type_I_sec_TolC"/>
    <property type="match status" value="1"/>
</dbReference>
<dbReference type="Pfam" id="PF02321">
    <property type="entry name" value="OEP"/>
    <property type="match status" value="2"/>
</dbReference>
<dbReference type="PANTHER" id="PTHR30026:SF22">
    <property type="entry name" value="OUTER MEMBRANE EFFLUX PROTEIN"/>
    <property type="match status" value="1"/>
</dbReference>
<evidence type="ECO:0000256" key="8">
    <source>
        <dbReference type="SAM" id="Coils"/>
    </source>
</evidence>
<dbReference type="InterPro" id="IPR003423">
    <property type="entry name" value="OMP_efflux"/>
</dbReference>
<comment type="subcellular location">
    <subcellularLocation>
        <location evidence="1">Cell outer membrane</location>
    </subcellularLocation>
</comment>
<protein>
    <submittedName>
        <fullName evidence="9">TolC family outer membrane protein</fullName>
    </submittedName>
</protein>
<gene>
    <name evidence="9" type="ORF">ABEG18_13610</name>
</gene>
<dbReference type="InterPro" id="IPR051906">
    <property type="entry name" value="TolC-like"/>
</dbReference>
<evidence type="ECO:0000313" key="9">
    <source>
        <dbReference type="EMBL" id="XBO36784.1"/>
    </source>
</evidence>
<dbReference type="PANTHER" id="PTHR30026">
    <property type="entry name" value="OUTER MEMBRANE PROTEIN TOLC"/>
    <property type="match status" value="1"/>
</dbReference>
<evidence type="ECO:0000256" key="2">
    <source>
        <dbReference type="ARBA" id="ARBA00007613"/>
    </source>
</evidence>